<dbReference type="Gene3D" id="3.40.50.150">
    <property type="entry name" value="Vaccinia Virus protein VP39"/>
    <property type="match status" value="1"/>
</dbReference>
<dbReference type="GO" id="GO:0032259">
    <property type="term" value="P:methylation"/>
    <property type="evidence" value="ECO:0007669"/>
    <property type="project" value="UniProtKB-KW"/>
</dbReference>
<sequence length="271" mass="30348">MITRVSERRTEGKAEAQAKEHDWIQAGPVLLRDDERIDDLQRNHYGIIQRKGAFCFGMDAVLLSGFSVVKEGERVLDLGTGTGIIPILLTAKTEGKHFTGLEIQEESADMARRSVAYNHLENKIEIVTGDIKEASRLFALASFDVVTSNPPYMNDAHGLKNPSDGKAIARHEVLCTLEDVIREGTKVMRPGGRFYMVHRPRRLIEIIQTMKANGLEPKRMKLVHPYADREANMVLIEAVRGGGALLKVEAPVIVFNEQGEYSEEIRTTYGY</sequence>
<keyword evidence="2" id="KW-0489">Methyltransferase</keyword>
<dbReference type="InterPro" id="IPR029063">
    <property type="entry name" value="SAM-dependent_MTases_sf"/>
</dbReference>
<proteinExistence type="predicted"/>
<evidence type="ECO:0000313" key="2">
    <source>
        <dbReference type="EMBL" id="MSS37099.1"/>
    </source>
</evidence>
<protein>
    <submittedName>
        <fullName evidence="2">tRNA1(Val) (Adenine(37)-N6)-methyltransferase</fullName>
    </submittedName>
</protein>
<organism evidence="2 3">
    <name type="scientific">Clostridium porci</name>
    <dbReference type="NCBI Taxonomy" id="2605778"/>
    <lineage>
        <taxon>Bacteria</taxon>
        <taxon>Bacillati</taxon>
        <taxon>Bacillota</taxon>
        <taxon>Clostridia</taxon>
        <taxon>Eubacteriales</taxon>
        <taxon>Clostridiaceae</taxon>
        <taxon>Clostridium</taxon>
    </lineage>
</organism>
<reference evidence="2 3" key="1">
    <citation type="submission" date="2019-08" db="EMBL/GenBank/DDBJ databases">
        <title>In-depth cultivation of the pig gut microbiome towards novel bacterial diversity and tailored functional studies.</title>
        <authorList>
            <person name="Wylensek D."/>
            <person name="Hitch T.C.A."/>
            <person name="Clavel T."/>
        </authorList>
    </citation>
    <scope>NUCLEOTIDE SEQUENCE [LARGE SCALE GENOMIC DNA]</scope>
    <source>
        <strain evidence="2 3">WCA-389-WT-23D1</strain>
    </source>
</reference>
<accession>A0A7X2NLJ5</accession>
<evidence type="ECO:0000313" key="3">
    <source>
        <dbReference type="Proteomes" id="UP000429958"/>
    </source>
</evidence>
<gene>
    <name evidence="2" type="ORF">FYJ39_11050</name>
</gene>
<dbReference type="GO" id="GO:0008168">
    <property type="term" value="F:methyltransferase activity"/>
    <property type="evidence" value="ECO:0007669"/>
    <property type="project" value="UniProtKB-KW"/>
</dbReference>
<name>A0A7X2NLJ5_9CLOT</name>
<dbReference type="InterPro" id="IPR025714">
    <property type="entry name" value="Methyltranfer_dom"/>
</dbReference>
<dbReference type="InterPro" id="IPR050210">
    <property type="entry name" value="tRNA_Adenine-N(6)_MTase"/>
</dbReference>
<dbReference type="Proteomes" id="UP000429958">
    <property type="component" value="Unassembled WGS sequence"/>
</dbReference>
<dbReference type="CDD" id="cd02440">
    <property type="entry name" value="AdoMet_MTases"/>
    <property type="match status" value="1"/>
</dbReference>
<dbReference type="Pfam" id="PF13847">
    <property type="entry name" value="Methyltransf_31"/>
    <property type="match status" value="1"/>
</dbReference>
<keyword evidence="3" id="KW-1185">Reference proteome</keyword>
<keyword evidence="2" id="KW-0808">Transferase</keyword>
<dbReference type="AlphaFoldDB" id="A0A7X2NLJ5"/>
<dbReference type="PANTHER" id="PTHR47739:SF1">
    <property type="entry name" value="TRNA1(VAL) (ADENINE(37)-N6)-METHYLTRANSFERASE"/>
    <property type="match status" value="1"/>
</dbReference>
<comment type="caution">
    <text evidence="2">The sequence shown here is derived from an EMBL/GenBank/DDBJ whole genome shotgun (WGS) entry which is preliminary data.</text>
</comment>
<feature type="domain" description="Methyltransferase" evidence="1">
    <location>
        <begin position="70"/>
        <end position="200"/>
    </location>
</feature>
<dbReference type="PANTHER" id="PTHR47739">
    <property type="entry name" value="TRNA1(VAL) (ADENINE(37)-N6)-METHYLTRANSFERASE"/>
    <property type="match status" value="1"/>
</dbReference>
<dbReference type="SUPFAM" id="SSF53335">
    <property type="entry name" value="S-adenosyl-L-methionine-dependent methyltransferases"/>
    <property type="match status" value="1"/>
</dbReference>
<dbReference type="EMBL" id="VUMD01000008">
    <property type="protein sequence ID" value="MSS37099.1"/>
    <property type="molecule type" value="Genomic_DNA"/>
</dbReference>
<evidence type="ECO:0000259" key="1">
    <source>
        <dbReference type="Pfam" id="PF13847"/>
    </source>
</evidence>
<dbReference type="RefSeq" id="WP_154472526.1">
    <property type="nucleotide sequence ID" value="NZ_VUMD01000008.1"/>
</dbReference>